<accession>A0ABR8KH50</accession>
<feature type="repeat" description="WD" evidence="3">
    <location>
        <begin position="476"/>
        <end position="512"/>
    </location>
</feature>
<dbReference type="Gene3D" id="2.130.10.10">
    <property type="entry name" value="YVTN repeat-like/Quinoprotein amine dehydrogenase"/>
    <property type="match status" value="2"/>
</dbReference>
<dbReference type="InterPro" id="IPR020472">
    <property type="entry name" value="WD40_PAC1"/>
</dbReference>
<dbReference type="PROSITE" id="PS00678">
    <property type="entry name" value="WD_REPEATS_1"/>
    <property type="match status" value="4"/>
</dbReference>
<feature type="repeat" description="WD" evidence="3">
    <location>
        <begin position="399"/>
        <end position="433"/>
    </location>
</feature>
<dbReference type="Pfam" id="PF00400">
    <property type="entry name" value="WD40"/>
    <property type="match status" value="4"/>
</dbReference>
<dbReference type="Pfam" id="PF08662">
    <property type="entry name" value="eIF2A"/>
    <property type="match status" value="1"/>
</dbReference>
<evidence type="ECO:0000256" key="2">
    <source>
        <dbReference type="ARBA" id="ARBA00022737"/>
    </source>
</evidence>
<keyword evidence="2" id="KW-0677">Repeat</keyword>
<feature type="repeat" description="WD" evidence="3">
    <location>
        <begin position="434"/>
        <end position="475"/>
    </location>
</feature>
<keyword evidence="6" id="KW-1185">Reference proteome</keyword>
<evidence type="ECO:0000259" key="4">
    <source>
        <dbReference type="Pfam" id="PF08662"/>
    </source>
</evidence>
<protein>
    <submittedName>
        <fullName evidence="5">WD40 repeat domain-containing protein</fullName>
    </submittedName>
</protein>
<dbReference type="CDD" id="cd00200">
    <property type="entry name" value="WD40"/>
    <property type="match status" value="1"/>
</dbReference>
<dbReference type="SUPFAM" id="SSF50998">
    <property type="entry name" value="Quinoprotein alcohol dehydrogenase-like"/>
    <property type="match status" value="1"/>
</dbReference>
<dbReference type="RefSeq" id="WP_190959393.1">
    <property type="nucleotide sequence ID" value="NZ_JACJTU010000061.1"/>
</dbReference>
<evidence type="ECO:0000256" key="1">
    <source>
        <dbReference type="ARBA" id="ARBA00022574"/>
    </source>
</evidence>
<reference evidence="5 6" key="1">
    <citation type="journal article" date="2020" name="ISME J.">
        <title>Comparative genomics reveals insights into cyanobacterial evolution and habitat adaptation.</title>
        <authorList>
            <person name="Chen M.Y."/>
            <person name="Teng W.K."/>
            <person name="Zhao L."/>
            <person name="Hu C.X."/>
            <person name="Zhou Y.K."/>
            <person name="Han B.P."/>
            <person name="Song L.R."/>
            <person name="Shu W.S."/>
        </authorList>
    </citation>
    <scope>NUCLEOTIDE SEQUENCE [LARGE SCALE GENOMIC DNA]</scope>
    <source>
        <strain evidence="5 6">FACHB-159</strain>
    </source>
</reference>
<sequence>MSIEVWPFLISRNKTIGYRTITAPEFLIENKLSMLLAEVAGGELTEQGYAILREIHDSPVGNLTLIFRVTRAEKHFIGEKEEGILRDYNGRPIDWIEGVVFRGFMPEVVIPVNVFQKVHIEVEKWYCEFWKETTSLFNTKPSQSFSLEQNSYEDSKLIIKKEAPFILRKETPSVIPTLTEDIQISWENQQIINTKIPIKSLKLSSNKRHLVILYDNPDNEVHIYNLENYLHKNIKITVEEKLYNATAFAFDPRGEAIVFGLDYESISKTKANLLLWDIANFRTNPSPTKFFDEEREKTVVNAIAFDPTGKFIVTVSSNHGMQIWNVERRAIEYKTFDNIPFKCVAFHPNGRMVAAGNQNNSIYLHNLLSLENTSYSFYQQQSQGDNVRLKHNNNDHYHVQSVAFSPDGKMLASASTDKTICIWDVNSKNIIAVFEEHKNAVNSLAFSSDSQLLASGSSDKTIKIWNIKSRQVLSTLTGHKDIVCDVAFIPSSLNLISASKNQTVLIWESKNL</sequence>
<dbReference type="PROSITE" id="PS50294">
    <property type="entry name" value="WD_REPEATS_REGION"/>
    <property type="match status" value="3"/>
</dbReference>
<dbReference type="SMART" id="SM00320">
    <property type="entry name" value="WD40"/>
    <property type="match status" value="5"/>
</dbReference>
<dbReference type="InterPro" id="IPR011047">
    <property type="entry name" value="Quinoprotein_ADH-like_sf"/>
</dbReference>
<comment type="caution">
    <text evidence="5">The sequence shown here is derived from an EMBL/GenBank/DDBJ whole genome shotgun (WGS) entry which is preliminary data.</text>
</comment>
<evidence type="ECO:0000313" key="5">
    <source>
        <dbReference type="EMBL" id="MBD2738872.1"/>
    </source>
</evidence>
<dbReference type="EMBL" id="JACJTU010000061">
    <property type="protein sequence ID" value="MBD2738872.1"/>
    <property type="molecule type" value="Genomic_DNA"/>
</dbReference>
<dbReference type="PANTHER" id="PTHR19879:SF9">
    <property type="entry name" value="TRANSCRIPTION INITIATION FACTOR TFIID SUBUNIT 5"/>
    <property type="match status" value="1"/>
</dbReference>
<dbReference type="Proteomes" id="UP000637383">
    <property type="component" value="Unassembled WGS sequence"/>
</dbReference>
<feature type="domain" description="Translation initiation factor beta propellor-like" evidence="4">
    <location>
        <begin position="192"/>
        <end position="336"/>
    </location>
</feature>
<feature type="repeat" description="WD" evidence="3">
    <location>
        <begin position="293"/>
        <end position="334"/>
    </location>
</feature>
<organism evidence="5 6">
    <name type="scientific">Nostoc paludosum FACHB-159</name>
    <dbReference type="NCBI Taxonomy" id="2692908"/>
    <lineage>
        <taxon>Bacteria</taxon>
        <taxon>Bacillati</taxon>
        <taxon>Cyanobacteriota</taxon>
        <taxon>Cyanophyceae</taxon>
        <taxon>Nostocales</taxon>
        <taxon>Nostocaceae</taxon>
        <taxon>Nostoc</taxon>
    </lineage>
</organism>
<gene>
    <name evidence="5" type="ORF">H6H03_34230</name>
</gene>
<keyword evidence="1 3" id="KW-0853">WD repeat</keyword>
<evidence type="ECO:0000313" key="6">
    <source>
        <dbReference type="Proteomes" id="UP000637383"/>
    </source>
</evidence>
<dbReference type="PRINTS" id="PR00320">
    <property type="entry name" value="GPROTEINBRPT"/>
</dbReference>
<proteinExistence type="predicted"/>
<dbReference type="InterPro" id="IPR019775">
    <property type="entry name" value="WD40_repeat_CS"/>
</dbReference>
<dbReference type="PROSITE" id="PS50082">
    <property type="entry name" value="WD_REPEATS_2"/>
    <property type="match status" value="4"/>
</dbReference>
<dbReference type="PANTHER" id="PTHR19879">
    <property type="entry name" value="TRANSCRIPTION INITIATION FACTOR TFIID"/>
    <property type="match status" value="1"/>
</dbReference>
<dbReference type="InterPro" id="IPR015943">
    <property type="entry name" value="WD40/YVTN_repeat-like_dom_sf"/>
</dbReference>
<dbReference type="InterPro" id="IPR001680">
    <property type="entry name" value="WD40_rpt"/>
</dbReference>
<name>A0ABR8KH50_9NOSO</name>
<evidence type="ECO:0000256" key="3">
    <source>
        <dbReference type="PROSITE-ProRule" id="PRU00221"/>
    </source>
</evidence>
<dbReference type="InterPro" id="IPR013979">
    <property type="entry name" value="TIF_beta_prop-like"/>
</dbReference>